<organism evidence="1 2">
    <name type="scientific">Methanosarcina siciliae HI350</name>
    <dbReference type="NCBI Taxonomy" id="1434119"/>
    <lineage>
        <taxon>Archaea</taxon>
        <taxon>Methanobacteriati</taxon>
        <taxon>Methanobacteriota</taxon>
        <taxon>Stenosarchaea group</taxon>
        <taxon>Methanomicrobia</taxon>
        <taxon>Methanosarcinales</taxon>
        <taxon>Methanosarcinaceae</taxon>
        <taxon>Methanosarcina</taxon>
    </lineage>
</organism>
<dbReference type="EMBL" id="CP009507">
    <property type="protein sequence ID" value="AKB32903.1"/>
    <property type="molecule type" value="Genomic_DNA"/>
</dbReference>
<dbReference type="PATRIC" id="fig|1434119.4.peg.2887"/>
<dbReference type="RefSeq" id="WP_148705511.1">
    <property type="nucleotide sequence ID" value="NZ_CP009507.1"/>
</dbReference>
<reference evidence="1 2" key="1">
    <citation type="submission" date="2014-07" db="EMBL/GenBank/DDBJ databases">
        <title>Methanogenic archaea and the global carbon cycle.</title>
        <authorList>
            <person name="Henriksen J.R."/>
            <person name="Luke J."/>
            <person name="Reinhart S."/>
            <person name="Benedict M.N."/>
            <person name="Youngblut N.D."/>
            <person name="Metcalf M.E."/>
            <person name="Whitaker R.J."/>
            <person name="Metcalf W.W."/>
        </authorList>
    </citation>
    <scope>NUCLEOTIDE SEQUENCE [LARGE SCALE GENOMIC DNA]</scope>
    <source>
        <strain evidence="1 2">HI350</strain>
    </source>
</reference>
<sequence length="196" mass="23138">MEKEDSVKWTRVEKILQKAENRELIDLIHELYEHSVGDRMLINSRYLGERTRTKKNKLLEKSRKIIKEEFLTEKRLVKIHYSTVERAINDYSNASGDFVGTLDLMLTYVEEGVQFARIFGIIDDEFYDSVEGMLDRLCELLKTNEGQKHYPLFRERLLKACRDSENIGWGFEDAICVLVADIEEFFEDRFEENNPA</sequence>
<dbReference type="Proteomes" id="UP000033092">
    <property type="component" value="Chromosome"/>
</dbReference>
<accession>A0A0E3PG34</accession>
<dbReference type="GeneID" id="41606301"/>
<proteinExistence type="predicted"/>
<protein>
    <submittedName>
        <fullName evidence="1">Uncharacterized protein</fullName>
    </submittedName>
</protein>
<gene>
    <name evidence="1" type="ORF">MSSIH_2213</name>
</gene>
<dbReference type="HOGENOM" id="CLU_122246_0_0_2"/>
<evidence type="ECO:0000313" key="1">
    <source>
        <dbReference type="EMBL" id="AKB32903.1"/>
    </source>
</evidence>
<evidence type="ECO:0000313" key="2">
    <source>
        <dbReference type="Proteomes" id="UP000033092"/>
    </source>
</evidence>
<name>A0A0E3PG34_9EURY</name>
<dbReference type="AlphaFoldDB" id="A0A0E3PG34"/>
<dbReference type="KEGG" id="msz:MSSIH_2213"/>